<name>A0A7M5X4W6_9CNID</name>
<dbReference type="OrthoDB" id="5956805at2759"/>
<sequence length="1185" mass="136708">MACFILHLLLLFMLKIPHRFFLTTVYVSNNGKRDKYCGTEQNPCQRIDDVLFNRTTPVTIYLKAFKTQQNVEVSRNATLNTTETTGNRERRDLQNLTNTSSTYTLLIPLEILTSVSFRKYGDSNNKPVIKTEHSHLFIIRSRGSFTVSDVDFDIPKRGFLLDIDSEGHYLESVSLTNTISLKEEVIAINMKVYQGIQNISAKDVCFEKGTLLLIQGNSYLEPVYVVTKNSNAQNVNGQLRASNVNATYIVRVERVRSHVCKINDVSIVGGKSDYGMYFEGAICQINSINVTGVTIRYSAVYIGKGKHKEQSEKRETDEQKKTKMQEISRYLYNFPQTKFKPLENEKKNNFTFNKISVRTSIMTKVMEVKNTLNKIKINNRLDIHENNIGYGIEISHANFFVGNITIIGNKSPRTMIQHKKGTLSIEALTIMANIIETEDITKALVYAAAPEDSSYFKLRNCHIEWPKKRNESHPPLIDIYVGNGYYEIENVNISSYAIHSSTMASIEVESKTQSDRKPFIKDLIITCSQNRDSKHRIDSTIRGKILHAQCVACEFKTYTKKRSSLRLTGYELDGETFDSKLKVHNYLEDFKCHPCPLGGICNNGIRSSGNFYGDEKSDGQVLFTSCPKSYCCTKKECRNSIKNCKNNRHGRLCGMCENGYQENFFNDECILKAECQNSYLFWLFYTATSFIACILFLFLKNITTFFKELNIKENMGKLFKNCCGKVKKCCRGVKNEKQQPEEMIGLSEKPSGDENQNGDVQVAIVTPNGDVNQNNGGEEEKPKMTMSGAFNIVVGFYQIRSLLTVNVDESYQIASTYQKYVTEFMNGNFVGFIQSLCPQKGLTAKGEGFIQNQFVVIVMLMWAIVFLVLCLVFKAIRSCIRNARGRDQPTEHPLNLTFIERVGLGMIRIILFGYKNVATFAIICFHCVEIEGMKVWFLNGEEVCFQWWQKCQMIFVAFWVIPFPAALMLAYRLFMRHVISLRKFVFCLIFPPIAFYWHFTRRNWQSKDQDTRENKQVCQYLKEMFEEAYRKREGKEYYVFWETWRLYQRLILAFLTTYAINPVNRICYAAPFILFFIIVYWFIKPYKEQFTILHWMEVIGLLGINFTLVNNMFQSFLYVFDIADQPPIPRRTLKVLWYLDLVATPVTVLLFMNVLIPIFMKIKNVSCWNKSKRGGASVDLESDED</sequence>
<keyword evidence="1" id="KW-1133">Transmembrane helix</keyword>
<dbReference type="GeneID" id="136815894"/>
<feature type="transmembrane region" description="Helical" evidence="1">
    <location>
        <begin position="1095"/>
        <end position="1117"/>
    </location>
</feature>
<evidence type="ECO:0000256" key="1">
    <source>
        <dbReference type="SAM" id="Phobius"/>
    </source>
</evidence>
<evidence type="ECO:0000313" key="4">
    <source>
        <dbReference type="Proteomes" id="UP000594262"/>
    </source>
</evidence>
<feature type="transmembrane region" description="Helical" evidence="1">
    <location>
        <begin position="679"/>
        <end position="699"/>
    </location>
</feature>
<keyword evidence="4" id="KW-1185">Reference proteome</keyword>
<feature type="transmembrane region" description="Helical" evidence="1">
    <location>
        <begin position="1063"/>
        <end position="1083"/>
    </location>
</feature>
<feature type="transmembrane region" description="Helical" evidence="1">
    <location>
        <begin position="981"/>
        <end position="999"/>
    </location>
</feature>
<evidence type="ECO:0000313" key="3">
    <source>
        <dbReference type="EnsemblMetazoa" id="CLYHEMP017210.1"/>
    </source>
</evidence>
<proteinExistence type="predicted"/>
<keyword evidence="1" id="KW-0812">Transmembrane</keyword>
<keyword evidence="1" id="KW-0472">Membrane</keyword>
<dbReference type="EnsemblMetazoa" id="CLYHEMT017210.1">
    <property type="protein sequence ID" value="CLYHEMP017210.1"/>
    <property type="gene ID" value="CLYHEMG017210"/>
</dbReference>
<evidence type="ECO:0000256" key="2">
    <source>
        <dbReference type="SAM" id="SignalP"/>
    </source>
</evidence>
<feature type="transmembrane region" description="Helical" evidence="1">
    <location>
        <begin position="854"/>
        <end position="876"/>
    </location>
</feature>
<feature type="signal peptide" evidence="2">
    <location>
        <begin position="1"/>
        <end position="17"/>
    </location>
</feature>
<protein>
    <submittedName>
        <fullName evidence="3">Uncharacterized protein</fullName>
    </submittedName>
</protein>
<feature type="transmembrane region" description="Helical" evidence="1">
    <location>
        <begin position="1137"/>
        <end position="1160"/>
    </location>
</feature>
<dbReference type="AlphaFoldDB" id="A0A7M5X4W6"/>
<keyword evidence="2" id="KW-0732">Signal</keyword>
<reference evidence="3" key="1">
    <citation type="submission" date="2021-01" db="UniProtKB">
        <authorList>
            <consortium name="EnsemblMetazoa"/>
        </authorList>
    </citation>
    <scope>IDENTIFICATION</scope>
</reference>
<organism evidence="3 4">
    <name type="scientific">Clytia hemisphaerica</name>
    <dbReference type="NCBI Taxonomy" id="252671"/>
    <lineage>
        <taxon>Eukaryota</taxon>
        <taxon>Metazoa</taxon>
        <taxon>Cnidaria</taxon>
        <taxon>Hydrozoa</taxon>
        <taxon>Hydroidolina</taxon>
        <taxon>Leptothecata</taxon>
        <taxon>Obeliida</taxon>
        <taxon>Clytiidae</taxon>
        <taxon>Clytia</taxon>
    </lineage>
</organism>
<accession>A0A7M5X4W6</accession>
<dbReference type="Proteomes" id="UP000594262">
    <property type="component" value="Unplaced"/>
</dbReference>
<feature type="chain" id="PRO_5029687016" evidence="2">
    <location>
        <begin position="18"/>
        <end position="1185"/>
    </location>
</feature>
<feature type="transmembrane region" description="Helical" evidence="1">
    <location>
        <begin position="953"/>
        <end position="974"/>
    </location>
</feature>
<dbReference type="RefSeq" id="XP_066928444.1">
    <property type="nucleotide sequence ID" value="XM_067072343.1"/>
</dbReference>